<evidence type="ECO:0000313" key="3">
    <source>
        <dbReference type="Proteomes" id="UP001189429"/>
    </source>
</evidence>
<feature type="region of interest" description="Disordered" evidence="1">
    <location>
        <begin position="154"/>
        <end position="179"/>
    </location>
</feature>
<organism evidence="2 3">
    <name type="scientific">Prorocentrum cordatum</name>
    <dbReference type="NCBI Taxonomy" id="2364126"/>
    <lineage>
        <taxon>Eukaryota</taxon>
        <taxon>Sar</taxon>
        <taxon>Alveolata</taxon>
        <taxon>Dinophyceae</taxon>
        <taxon>Prorocentrales</taxon>
        <taxon>Prorocentraceae</taxon>
        <taxon>Prorocentrum</taxon>
    </lineage>
</organism>
<dbReference type="Proteomes" id="UP001189429">
    <property type="component" value="Unassembled WGS sequence"/>
</dbReference>
<comment type="caution">
    <text evidence="2">The sequence shown here is derived from an EMBL/GenBank/DDBJ whole genome shotgun (WGS) entry which is preliminary data.</text>
</comment>
<reference evidence="2" key="1">
    <citation type="submission" date="2023-10" db="EMBL/GenBank/DDBJ databases">
        <authorList>
            <person name="Chen Y."/>
            <person name="Shah S."/>
            <person name="Dougan E. K."/>
            <person name="Thang M."/>
            <person name="Chan C."/>
        </authorList>
    </citation>
    <scope>NUCLEOTIDE SEQUENCE [LARGE SCALE GENOMIC DNA]</scope>
</reference>
<keyword evidence="3" id="KW-1185">Reference proteome</keyword>
<evidence type="ECO:0000313" key="2">
    <source>
        <dbReference type="EMBL" id="CAK0896311.1"/>
    </source>
</evidence>
<name>A0ABN9X9W9_9DINO</name>
<gene>
    <name evidence="2" type="ORF">PCOR1329_LOCUS74811</name>
</gene>
<sequence>MDRKCSELGDPPGEGVDGAANVLCTGERLKGGSRFVKMADFGGEHRWVRSSWLVRSARFDFSGPPPAAPGGRRLRVAAGLPACGGPSLLQEALSILPDTELHIVHMLQGLHGGAMLRLSGESSTFLADLSHDMHYLPFFPLLLITLHRATRETRGTCGASRRASRPSPRCPPGRGPERRIRLRARVGLRQALGETRGHGVPHSELRPTPHQRACPVHARQFLR</sequence>
<dbReference type="EMBL" id="CAUYUJ010020170">
    <property type="protein sequence ID" value="CAK0896311.1"/>
    <property type="molecule type" value="Genomic_DNA"/>
</dbReference>
<feature type="compositionally biased region" description="Low complexity" evidence="1">
    <location>
        <begin position="158"/>
        <end position="167"/>
    </location>
</feature>
<proteinExistence type="predicted"/>
<feature type="compositionally biased region" description="Basic and acidic residues" evidence="1">
    <location>
        <begin position="195"/>
        <end position="207"/>
    </location>
</feature>
<feature type="region of interest" description="Disordered" evidence="1">
    <location>
        <begin position="195"/>
        <end position="223"/>
    </location>
</feature>
<evidence type="ECO:0000256" key="1">
    <source>
        <dbReference type="SAM" id="MobiDB-lite"/>
    </source>
</evidence>
<accession>A0ABN9X9W9</accession>
<protein>
    <submittedName>
        <fullName evidence="2">Uncharacterized protein</fullName>
    </submittedName>
</protein>